<dbReference type="InterPro" id="IPR001005">
    <property type="entry name" value="SANT/Myb"/>
</dbReference>
<keyword evidence="4" id="KW-1185">Reference proteome</keyword>
<dbReference type="Gene3D" id="1.10.10.60">
    <property type="entry name" value="Homeodomain-like"/>
    <property type="match status" value="1"/>
</dbReference>
<dbReference type="AlphaFoldDB" id="A0A0D3BCK8"/>
<evidence type="ECO:0000313" key="3">
    <source>
        <dbReference type="EnsemblPlants" id="Bo3g078620.1"/>
    </source>
</evidence>
<sequence length="271" mass="30714">MDSTNPYCHQNSSIVDLLSSQQENVLPEPFLYESFSQLPNGFSTQCTATSSLGEDTTIERKERKKWTPTEDKMLISSWLNTSKDPVVGNEQKAGAFWKRIAAYYAASPSVESSEKREAIQCKQRWQKINDLVSNFCRCFEAATRQKNNKKDRSFKKRRCDDGAQSASSQATISVDDEPTKRPLGVKATKKASGRRPIVDGKGVDEFQSMWPIKEKDLAVKERLTKMNLLSAMELMQFLSPGVIPFLSPEDNLVKKCHCHRSRPLCMLVCFK</sequence>
<dbReference type="PANTHER" id="PTHR45023">
    <property type="match status" value="1"/>
</dbReference>
<dbReference type="Gramene" id="Bo3g078620.1">
    <property type="protein sequence ID" value="Bo3g078620.1"/>
    <property type="gene ID" value="Bo3g078620"/>
</dbReference>
<protein>
    <recommendedName>
        <fullName evidence="2">Myb-like domain-containing protein</fullName>
    </recommendedName>
</protein>
<reference evidence="3 4" key="1">
    <citation type="journal article" date="2014" name="Genome Biol.">
        <title>Transcriptome and methylome profiling reveals relics of genome dominance in the mesopolyploid Brassica oleracea.</title>
        <authorList>
            <person name="Parkin I.A."/>
            <person name="Koh C."/>
            <person name="Tang H."/>
            <person name="Robinson S.J."/>
            <person name="Kagale S."/>
            <person name="Clarke W.E."/>
            <person name="Town C.D."/>
            <person name="Nixon J."/>
            <person name="Krishnakumar V."/>
            <person name="Bidwell S.L."/>
            <person name="Denoeud F."/>
            <person name="Belcram H."/>
            <person name="Links M.G."/>
            <person name="Just J."/>
            <person name="Clarke C."/>
            <person name="Bender T."/>
            <person name="Huebert T."/>
            <person name="Mason A.S."/>
            <person name="Pires J.C."/>
            <person name="Barker G."/>
            <person name="Moore J."/>
            <person name="Walley P.G."/>
            <person name="Manoli S."/>
            <person name="Batley J."/>
            <person name="Edwards D."/>
            <person name="Nelson M.N."/>
            <person name="Wang X."/>
            <person name="Paterson A.H."/>
            <person name="King G."/>
            <person name="Bancroft I."/>
            <person name="Chalhoub B."/>
            <person name="Sharpe A.G."/>
        </authorList>
    </citation>
    <scope>NUCLEOTIDE SEQUENCE</scope>
    <source>
        <strain evidence="3 4">cv. TO1000</strain>
    </source>
</reference>
<dbReference type="PANTHER" id="PTHR45023:SF4">
    <property type="entry name" value="GLYCINE-RICH PROTEIN-RELATED"/>
    <property type="match status" value="1"/>
</dbReference>
<dbReference type="HOGENOM" id="CLU_012390_0_0_1"/>
<feature type="domain" description="Myb-like" evidence="2">
    <location>
        <begin position="58"/>
        <end position="129"/>
    </location>
</feature>
<evidence type="ECO:0000256" key="1">
    <source>
        <dbReference type="SAM" id="MobiDB-lite"/>
    </source>
</evidence>
<evidence type="ECO:0000259" key="2">
    <source>
        <dbReference type="PROSITE" id="PS50090"/>
    </source>
</evidence>
<reference evidence="3" key="2">
    <citation type="submission" date="2015-03" db="UniProtKB">
        <authorList>
            <consortium name="EnsemblPlants"/>
        </authorList>
    </citation>
    <scope>IDENTIFICATION</scope>
</reference>
<dbReference type="PROSITE" id="PS50090">
    <property type="entry name" value="MYB_LIKE"/>
    <property type="match status" value="1"/>
</dbReference>
<proteinExistence type="predicted"/>
<feature type="region of interest" description="Disordered" evidence="1">
    <location>
        <begin position="147"/>
        <end position="196"/>
    </location>
</feature>
<accession>A0A0D3BCK8</accession>
<feature type="compositionally biased region" description="Basic residues" evidence="1">
    <location>
        <begin position="147"/>
        <end position="157"/>
    </location>
</feature>
<dbReference type="EnsemblPlants" id="Bo3g078620.1">
    <property type="protein sequence ID" value="Bo3g078620.1"/>
    <property type="gene ID" value="Bo3g078620"/>
</dbReference>
<organism evidence="3 4">
    <name type="scientific">Brassica oleracea var. oleracea</name>
    <dbReference type="NCBI Taxonomy" id="109376"/>
    <lineage>
        <taxon>Eukaryota</taxon>
        <taxon>Viridiplantae</taxon>
        <taxon>Streptophyta</taxon>
        <taxon>Embryophyta</taxon>
        <taxon>Tracheophyta</taxon>
        <taxon>Spermatophyta</taxon>
        <taxon>Magnoliopsida</taxon>
        <taxon>eudicotyledons</taxon>
        <taxon>Gunneridae</taxon>
        <taxon>Pentapetalae</taxon>
        <taxon>rosids</taxon>
        <taxon>malvids</taxon>
        <taxon>Brassicales</taxon>
        <taxon>Brassicaceae</taxon>
        <taxon>Brassiceae</taxon>
        <taxon>Brassica</taxon>
    </lineage>
</organism>
<dbReference type="Proteomes" id="UP000032141">
    <property type="component" value="Chromosome C3"/>
</dbReference>
<name>A0A0D3BCK8_BRAOL</name>
<evidence type="ECO:0000313" key="4">
    <source>
        <dbReference type="Proteomes" id="UP000032141"/>
    </source>
</evidence>